<feature type="compositionally biased region" description="Acidic residues" evidence="1">
    <location>
        <begin position="37"/>
        <end position="50"/>
    </location>
</feature>
<evidence type="ECO:0000313" key="2">
    <source>
        <dbReference type="EMBL" id="KAL0639972.1"/>
    </source>
</evidence>
<feature type="region of interest" description="Disordered" evidence="1">
    <location>
        <begin position="156"/>
        <end position="184"/>
    </location>
</feature>
<feature type="compositionally biased region" description="Polar residues" evidence="1">
    <location>
        <begin position="75"/>
        <end position="86"/>
    </location>
</feature>
<reference evidence="2 3" key="1">
    <citation type="submission" date="2024-02" db="EMBL/GenBank/DDBJ databases">
        <title>Discinaceae phylogenomics.</title>
        <authorList>
            <person name="Dirks A.C."/>
            <person name="James T.Y."/>
        </authorList>
    </citation>
    <scope>NUCLEOTIDE SEQUENCE [LARGE SCALE GENOMIC DNA]</scope>
    <source>
        <strain evidence="2 3">ACD0624</strain>
    </source>
</reference>
<accession>A0ABR3GW74</accession>
<organism evidence="2 3">
    <name type="scientific">Discina gigas</name>
    <dbReference type="NCBI Taxonomy" id="1032678"/>
    <lineage>
        <taxon>Eukaryota</taxon>
        <taxon>Fungi</taxon>
        <taxon>Dikarya</taxon>
        <taxon>Ascomycota</taxon>
        <taxon>Pezizomycotina</taxon>
        <taxon>Pezizomycetes</taxon>
        <taxon>Pezizales</taxon>
        <taxon>Discinaceae</taxon>
        <taxon>Discina</taxon>
    </lineage>
</organism>
<feature type="compositionally biased region" description="Basic and acidic residues" evidence="1">
    <location>
        <begin position="1"/>
        <end position="10"/>
    </location>
</feature>
<protein>
    <submittedName>
        <fullName evidence="2">Uncharacterized protein</fullName>
    </submittedName>
</protein>
<evidence type="ECO:0000256" key="1">
    <source>
        <dbReference type="SAM" id="MobiDB-lite"/>
    </source>
</evidence>
<feature type="compositionally biased region" description="Basic residues" evidence="1">
    <location>
        <begin position="23"/>
        <end position="32"/>
    </location>
</feature>
<dbReference type="EMBL" id="JBBBZM010000007">
    <property type="protein sequence ID" value="KAL0639972.1"/>
    <property type="molecule type" value="Genomic_DNA"/>
</dbReference>
<dbReference type="Proteomes" id="UP001447188">
    <property type="component" value="Unassembled WGS sequence"/>
</dbReference>
<name>A0ABR3GW74_9PEZI</name>
<feature type="region of interest" description="Disordered" evidence="1">
    <location>
        <begin position="1"/>
        <end position="123"/>
    </location>
</feature>
<evidence type="ECO:0000313" key="3">
    <source>
        <dbReference type="Proteomes" id="UP001447188"/>
    </source>
</evidence>
<proteinExistence type="predicted"/>
<gene>
    <name evidence="2" type="ORF">Q9L58_001064</name>
</gene>
<comment type="caution">
    <text evidence="2">The sequence shown here is derived from an EMBL/GenBank/DDBJ whole genome shotgun (WGS) entry which is preliminary data.</text>
</comment>
<keyword evidence="3" id="KW-1185">Reference proteome</keyword>
<feature type="compositionally biased region" description="Basic and acidic residues" evidence="1">
    <location>
        <begin position="156"/>
        <end position="178"/>
    </location>
</feature>
<sequence length="184" mass="20316">MNKSASKELADGLTHLSLSNHTIQKHPTKKKVPIVESWDDEPEEPSDNEEATPPAETSKKIPSPPPPTPQIPHTLGQNRNSSSVPSTAGLKSPREVYIGPDTFARDGGPSGAGGERGERPTKTDAVARRMISAALGVRTKSTKEQREYDIAVRTAEKKRKEEDNEKKKLEEKEKERMKAAIWED</sequence>